<protein>
    <recommendedName>
        <fullName evidence="9">AP2/ERF domain-containing protein</fullName>
    </recommendedName>
</protein>
<dbReference type="PANTHER" id="PTHR31839:SF85">
    <property type="entry name" value="AP2_ERF DOMAIN-CONTAINING PROTEIN"/>
    <property type="match status" value="1"/>
</dbReference>
<evidence type="ECO:0000256" key="2">
    <source>
        <dbReference type="ARBA" id="ARBA00023015"/>
    </source>
</evidence>
<accession>A0ABR0U3M6</accession>
<keyword evidence="2" id="KW-0805">Transcription regulation</keyword>
<dbReference type="Pfam" id="PF00847">
    <property type="entry name" value="AP2"/>
    <property type="match status" value="1"/>
</dbReference>
<dbReference type="EMBL" id="JABTTQ020003473">
    <property type="protein sequence ID" value="KAK6117103.1"/>
    <property type="molecule type" value="Genomic_DNA"/>
</dbReference>
<dbReference type="PANTHER" id="PTHR31839">
    <property type="entry name" value="DEHYDRATION-RESPONSIVE ELEMENT-BINDING PROTEIN 1D"/>
    <property type="match status" value="1"/>
</dbReference>
<feature type="region of interest" description="Disordered" evidence="8">
    <location>
        <begin position="1"/>
        <end position="81"/>
    </location>
</feature>
<dbReference type="InterPro" id="IPR036955">
    <property type="entry name" value="AP2/ERF_dom_sf"/>
</dbReference>
<dbReference type="PROSITE" id="PS51032">
    <property type="entry name" value="AP2_ERF"/>
    <property type="match status" value="1"/>
</dbReference>
<evidence type="ECO:0000313" key="11">
    <source>
        <dbReference type="Proteomes" id="UP001318860"/>
    </source>
</evidence>
<sequence>MSDSPRHHPEMSQQRRHSQPQNNPFTSFPPPPAAADAIVRTDQYSPHFPSNSSQKVNKTTKMSFASSGSRPPTTGKHPIYRGIRSRSGKWVSEIREPRKTKRIWLGTYPSPEMAAAAYDVAALALKGGGVVLNFPGRVSSFPVPSSPSPEDIRRAAAGAAEMMRPCGGDRPEKDETEGYNAENVSSGYEFIDEEALFHMPNLLVDMAEGMLLSPPRMASPPWDESPGIFDGESLWSYF</sequence>
<evidence type="ECO:0000256" key="4">
    <source>
        <dbReference type="ARBA" id="ARBA00023159"/>
    </source>
</evidence>
<dbReference type="Gene3D" id="3.30.730.10">
    <property type="entry name" value="AP2/ERF domain"/>
    <property type="match status" value="1"/>
</dbReference>
<dbReference type="SMART" id="SM00380">
    <property type="entry name" value="AP2"/>
    <property type="match status" value="1"/>
</dbReference>
<evidence type="ECO:0000256" key="3">
    <source>
        <dbReference type="ARBA" id="ARBA00023125"/>
    </source>
</evidence>
<dbReference type="InterPro" id="IPR001471">
    <property type="entry name" value="AP2/ERF_dom"/>
</dbReference>
<evidence type="ECO:0000256" key="1">
    <source>
        <dbReference type="ARBA" id="ARBA00004123"/>
    </source>
</evidence>
<comment type="similarity">
    <text evidence="7">Belongs to the AP2/ERF transcription factor family. ERF subfamily.</text>
</comment>
<keyword evidence="3" id="KW-0238">DNA-binding</keyword>
<keyword evidence="5" id="KW-0804">Transcription</keyword>
<feature type="domain" description="AP2/ERF" evidence="9">
    <location>
        <begin position="79"/>
        <end position="135"/>
    </location>
</feature>
<dbReference type="Proteomes" id="UP001318860">
    <property type="component" value="Unassembled WGS sequence"/>
</dbReference>
<reference evidence="10 11" key="1">
    <citation type="journal article" date="2021" name="Comput. Struct. Biotechnol. J.">
        <title>De novo genome assembly of the potent medicinal plant Rehmannia glutinosa using nanopore technology.</title>
        <authorList>
            <person name="Ma L."/>
            <person name="Dong C."/>
            <person name="Song C."/>
            <person name="Wang X."/>
            <person name="Zheng X."/>
            <person name="Niu Y."/>
            <person name="Chen S."/>
            <person name="Feng W."/>
        </authorList>
    </citation>
    <scope>NUCLEOTIDE SEQUENCE [LARGE SCALE GENOMIC DNA]</scope>
    <source>
        <strain evidence="10">DH-2019</strain>
    </source>
</reference>
<evidence type="ECO:0000256" key="5">
    <source>
        <dbReference type="ARBA" id="ARBA00023163"/>
    </source>
</evidence>
<comment type="subcellular location">
    <subcellularLocation>
        <location evidence="1">Nucleus</location>
    </subcellularLocation>
</comment>
<dbReference type="SUPFAM" id="SSF54171">
    <property type="entry name" value="DNA-binding domain"/>
    <property type="match status" value="1"/>
</dbReference>
<proteinExistence type="inferred from homology"/>
<keyword evidence="4" id="KW-0010">Activator</keyword>
<feature type="compositionally biased region" description="Polar residues" evidence="8">
    <location>
        <begin position="42"/>
        <end position="72"/>
    </location>
</feature>
<evidence type="ECO:0000256" key="6">
    <source>
        <dbReference type="ARBA" id="ARBA00023242"/>
    </source>
</evidence>
<evidence type="ECO:0000256" key="8">
    <source>
        <dbReference type="SAM" id="MobiDB-lite"/>
    </source>
</evidence>
<dbReference type="CDD" id="cd00018">
    <property type="entry name" value="AP2"/>
    <property type="match status" value="1"/>
</dbReference>
<comment type="caution">
    <text evidence="10">The sequence shown here is derived from an EMBL/GenBank/DDBJ whole genome shotgun (WGS) entry which is preliminary data.</text>
</comment>
<evidence type="ECO:0000256" key="7">
    <source>
        <dbReference type="ARBA" id="ARBA00024343"/>
    </source>
</evidence>
<evidence type="ECO:0000313" key="10">
    <source>
        <dbReference type="EMBL" id="KAK6117103.1"/>
    </source>
</evidence>
<keyword evidence="6" id="KW-0539">Nucleus</keyword>
<evidence type="ECO:0000259" key="9">
    <source>
        <dbReference type="PROSITE" id="PS51032"/>
    </source>
</evidence>
<gene>
    <name evidence="10" type="ORF">DH2020_049148</name>
</gene>
<feature type="compositionally biased region" description="Basic and acidic residues" evidence="8">
    <location>
        <begin position="1"/>
        <end position="10"/>
    </location>
</feature>
<dbReference type="InterPro" id="IPR016177">
    <property type="entry name" value="DNA-bd_dom_sf"/>
</dbReference>
<organism evidence="10 11">
    <name type="scientific">Rehmannia glutinosa</name>
    <name type="common">Chinese foxglove</name>
    <dbReference type="NCBI Taxonomy" id="99300"/>
    <lineage>
        <taxon>Eukaryota</taxon>
        <taxon>Viridiplantae</taxon>
        <taxon>Streptophyta</taxon>
        <taxon>Embryophyta</taxon>
        <taxon>Tracheophyta</taxon>
        <taxon>Spermatophyta</taxon>
        <taxon>Magnoliopsida</taxon>
        <taxon>eudicotyledons</taxon>
        <taxon>Gunneridae</taxon>
        <taxon>Pentapetalae</taxon>
        <taxon>asterids</taxon>
        <taxon>lamiids</taxon>
        <taxon>Lamiales</taxon>
        <taxon>Orobanchaceae</taxon>
        <taxon>Rehmannieae</taxon>
        <taxon>Rehmannia</taxon>
    </lineage>
</organism>
<keyword evidence="11" id="KW-1185">Reference proteome</keyword>
<name>A0ABR0U3M6_REHGL</name>
<dbReference type="InterPro" id="IPR045277">
    <property type="entry name" value="DRE1A-I"/>
</dbReference>